<protein>
    <submittedName>
        <fullName evidence="1">Uncharacterized protein</fullName>
    </submittedName>
</protein>
<sequence length="187" mass="21284">MTSTDSKTEIIDTILKNRATIKNRINLKQFKEHLTKEEIKKLRKPITDKLDITEFASLMRASPEFTQQILNSDKTNPKNVLAIEEEDKNVSKNADLSDSDHLLPLPISPSSQIKSPSVHTSISLDPNKDLNFDIIEKQFKFEKPSHLLSLDIRNRNAKIDTTIPEISTKLKSLNAHITNAKKSQEQE</sequence>
<gene>
    <name evidence="1" type="ORF">BDFB_014827</name>
</gene>
<organism evidence="1 2">
    <name type="scientific">Asbolus verrucosus</name>
    <name type="common">Desert ironclad beetle</name>
    <dbReference type="NCBI Taxonomy" id="1661398"/>
    <lineage>
        <taxon>Eukaryota</taxon>
        <taxon>Metazoa</taxon>
        <taxon>Ecdysozoa</taxon>
        <taxon>Arthropoda</taxon>
        <taxon>Hexapoda</taxon>
        <taxon>Insecta</taxon>
        <taxon>Pterygota</taxon>
        <taxon>Neoptera</taxon>
        <taxon>Endopterygota</taxon>
        <taxon>Coleoptera</taxon>
        <taxon>Polyphaga</taxon>
        <taxon>Cucujiformia</taxon>
        <taxon>Tenebrionidae</taxon>
        <taxon>Pimeliinae</taxon>
        <taxon>Asbolus</taxon>
    </lineage>
</organism>
<dbReference type="AlphaFoldDB" id="A0A482VSI6"/>
<dbReference type="STRING" id="1661398.A0A482VSI6"/>
<dbReference type="EMBL" id="QDEB01068596">
    <property type="protein sequence ID" value="RZC35693.1"/>
    <property type="molecule type" value="Genomic_DNA"/>
</dbReference>
<feature type="non-terminal residue" evidence="1">
    <location>
        <position position="187"/>
    </location>
</feature>
<evidence type="ECO:0000313" key="1">
    <source>
        <dbReference type="EMBL" id="RZC35693.1"/>
    </source>
</evidence>
<proteinExistence type="predicted"/>
<name>A0A482VSI6_ASBVE</name>
<keyword evidence="2" id="KW-1185">Reference proteome</keyword>
<evidence type="ECO:0000313" key="2">
    <source>
        <dbReference type="Proteomes" id="UP000292052"/>
    </source>
</evidence>
<comment type="caution">
    <text evidence="1">The sequence shown here is derived from an EMBL/GenBank/DDBJ whole genome shotgun (WGS) entry which is preliminary data.</text>
</comment>
<dbReference type="OrthoDB" id="6742975at2759"/>
<accession>A0A482VSI6</accession>
<dbReference type="Proteomes" id="UP000292052">
    <property type="component" value="Unassembled WGS sequence"/>
</dbReference>
<reference evidence="1 2" key="1">
    <citation type="submission" date="2017-03" db="EMBL/GenBank/DDBJ databases">
        <title>Genome of the blue death feigning beetle - Asbolus verrucosus.</title>
        <authorList>
            <person name="Rider S.D."/>
        </authorList>
    </citation>
    <scope>NUCLEOTIDE SEQUENCE [LARGE SCALE GENOMIC DNA]</scope>
    <source>
        <strain evidence="1">Butters</strain>
        <tissue evidence="1">Head and leg muscle</tissue>
    </source>
</reference>